<name>A0A2K3KMS4_TRIPR</name>
<reference evidence="2 3" key="2">
    <citation type="journal article" date="2017" name="Front. Plant Sci.">
        <title>Gene Classification and Mining of Molecular Markers Useful in Red Clover (Trifolium pratense) Breeding.</title>
        <authorList>
            <person name="Istvanek J."/>
            <person name="Dluhosova J."/>
            <person name="Dluhos P."/>
            <person name="Patkova L."/>
            <person name="Nedelnik J."/>
            <person name="Repkova J."/>
        </authorList>
    </citation>
    <scope>NUCLEOTIDE SEQUENCE [LARGE SCALE GENOMIC DNA]</scope>
    <source>
        <strain evidence="3">cv. Tatra</strain>
        <tissue evidence="2">Young leaves</tissue>
    </source>
</reference>
<feature type="non-terminal residue" evidence="2">
    <location>
        <position position="32"/>
    </location>
</feature>
<sequence length="32" mass="3321">MPSHAPARAGAASGRGHSRTVHHLLHPVAGKR</sequence>
<feature type="compositionally biased region" description="Basic residues" evidence="1">
    <location>
        <begin position="16"/>
        <end position="32"/>
    </location>
</feature>
<evidence type="ECO:0000313" key="3">
    <source>
        <dbReference type="Proteomes" id="UP000236291"/>
    </source>
</evidence>
<accession>A0A2K3KMS4</accession>
<feature type="region of interest" description="Disordered" evidence="1">
    <location>
        <begin position="1"/>
        <end position="32"/>
    </location>
</feature>
<dbReference type="EMBL" id="ASHM01211607">
    <property type="protein sequence ID" value="PNX67556.1"/>
    <property type="molecule type" value="Genomic_DNA"/>
</dbReference>
<comment type="caution">
    <text evidence="2">The sequence shown here is derived from an EMBL/GenBank/DDBJ whole genome shotgun (WGS) entry which is preliminary data.</text>
</comment>
<organism evidence="2 3">
    <name type="scientific">Trifolium pratense</name>
    <name type="common">Red clover</name>
    <dbReference type="NCBI Taxonomy" id="57577"/>
    <lineage>
        <taxon>Eukaryota</taxon>
        <taxon>Viridiplantae</taxon>
        <taxon>Streptophyta</taxon>
        <taxon>Embryophyta</taxon>
        <taxon>Tracheophyta</taxon>
        <taxon>Spermatophyta</taxon>
        <taxon>Magnoliopsida</taxon>
        <taxon>eudicotyledons</taxon>
        <taxon>Gunneridae</taxon>
        <taxon>Pentapetalae</taxon>
        <taxon>rosids</taxon>
        <taxon>fabids</taxon>
        <taxon>Fabales</taxon>
        <taxon>Fabaceae</taxon>
        <taxon>Papilionoideae</taxon>
        <taxon>50 kb inversion clade</taxon>
        <taxon>NPAAA clade</taxon>
        <taxon>Hologalegina</taxon>
        <taxon>IRL clade</taxon>
        <taxon>Trifolieae</taxon>
        <taxon>Trifolium</taxon>
    </lineage>
</organism>
<reference evidence="2 3" key="1">
    <citation type="journal article" date="2014" name="Am. J. Bot.">
        <title>Genome assembly and annotation for red clover (Trifolium pratense; Fabaceae).</title>
        <authorList>
            <person name="Istvanek J."/>
            <person name="Jaros M."/>
            <person name="Krenek A."/>
            <person name="Repkova J."/>
        </authorList>
    </citation>
    <scope>NUCLEOTIDE SEQUENCE [LARGE SCALE GENOMIC DNA]</scope>
    <source>
        <strain evidence="3">cv. Tatra</strain>
        <tissue evidence="2">Young leaves</tissue>
    </source>
</reference>
<proteinExistence type="predicted"/>
<evidence type="ECO:0000313" key="2">
    <source>
        <dbReference type="EMBL" id="PNX67556.1"/>
    </source>
</evidence>
<protein>
    <submittedName>
        <fullName evidence="2">Uncharacterized protein</fullName>
    </submittedName>
</protein>
<dbReference type="Proteomes" id="UP000236291">
    <property type="component" value="Unassembled WGS sequence"/>
</dbReference>
<gene>
    <name evidence="2" type="ORF">L195_g063572</name>
</gene>
<feature type="compositionally biased region" description="Low complexity" evidence="1">
    <location>
        <begin position="1"/>
        <end position="15"/>
    </location>
</feature>
<evidence type="ECO:0000256" key="1">
    <source>
        <dbReference type="SAM" id="MobiDB-lite"/>
    </source>
</evidence>
<dbReference type="AlphaFoldDB" id="A0A2K3KMS4"/>